<dbReference type="EMBL" id="GBRH01220491">
    <property type="protein sequence ID" value="JAD77404.1"/>
    <property type="molecule type" value="Transcribed_RNA"/>
</dbReference>
<accession>A0A0A9CM57</accession>
<reference evidence="2" key="1">
    <citation type="submission" date="2014-09" db="EMBL/GenBank/DDBJ databases">
        <authorList>
            <person name="Magalhaes I.L.F."/>
            <person name="Oliveira U."/>
            <person name="Santos F.R."/>
            <person name="Vidigal T.H.D.A."/>
            <person name="Brescovit A.D."/>
            <person name="Santos A.J."/>
        </authorList>
    </citation>
    <scope>NUCLEOTIDE SEQUENCE</scope>
    <source>
        <tissue evidence="2">Shoot tissue taken approximately 20 cm above the soil surface</tissue>
    </source>
</reference>
<evidence type="ECO:0000313" key="2">
    <source>
        <dbReference type="EMBL" id="JAD77404.1"/>
    </source>
</evidence>
<organism evidence="2">
    <name type="scientific">Arundo donax</name>
    <name type="common">Giant reed</name>
    <name type="synonym">Donax arundinaceus</name>
    <dbReference type="NCBI Taxonomy" id="35708"/>
    <lineage>
        <taxon>Eukaryota</taxon>
        <taxon>Viridiplantae</taxon>
        <taxon>Streptophyta</taxon>
        <taxon>Embryophyta</taxon>
        <taxon>Tracheophyta</taxon>
        <taxon>Spermatophyta</taxon>
        <taxon>Magnoliopsida</taxon>
        <taxon>Liliopsida</taxon>
        <taxon>Poales</taxon>
        <taxon>Poaceae</taxon>
        <taxon>PACMAD clade</taxon>
        <taxon>Arundinoideae</taxon>
        <taxon>Arundineae</taxon>
        <taxon>Arundo</taxon>
    </lineage>
</organism>
<evidence type="ECO:0000256" key="1">
    <source>
        <dbReference type="SAM" id="MobiDB-lite"/>
    </source>
</evidence>
<feature type="region of interest" description="Disordered" evidence="1">
    <location>
        <begin position="41"/>
        <end position="89"/>
    </location>
</feature>
<protein>
    <submittedName>
        <fullName evidence="2">Uncharacterized protein</fullName>
    </submittedName>
</protein>
<reference evidence="2" key="2">
    <citation type="journal article" date="2015" name="Data Brief">
        <title>Shoot transcriptome of the giant reed, Arundo donax.</title>
        <authorList>
            <person name="Barrero R.A."/>
            <person name="Guerrero F.D."/>
            <person name="Moolhuijzen P."/>
            <person name="Goolsby J.A."/>
            <person name="Tidwell J."/>
            <person name="Bellgard S.E."/>
            <person name="Bellgard M.I."/>
        </authorList>
    </citation>
    <scope>NUCLEOTIDE SEQUENCE</scope>
    <source>
        <tissue evidence="2">Shoot tissue taken approximately 20 cm above the soil surface</tissue>
    </source>
</reference>
<proteinExistence type="predicted"/>
<feature type="region of interest" description="Disordered" evidence="1">
    <location>
        <begin position="1"/>
        <end position="20"/>
    </location>
</feature>
<name>A0A0A9CM57_ARUDO</name>
<sequence>MYLRNSSTCAPLHRESDSGGRWLRRYCPKVFQSRRFCDSYRLSDGDELDGDGPPPPAEDPRAPAPEDDEPAPDAPRPPEKMTAAAGPRKKLSWLALSAADGSWPEIM</sequence>
<dbReference type="AlphaFoldDB" id="A0A0A9CM57"/>